<dbReference type="Proteomes" id="UP001391051">
    <property type="component" value="Unassembled WGS sequence"/>
</dbReference>
<sequence>MLRSLRKHRGMIGLGANGALSTQGNAHSQACNSSSDSRGAQEIKLGRPPHHTTQTNSCSPYNVPNTRPHGPLPERYEIRGDQLTAVGSRSPTAVTSRMRPRWLLTRSSAEARNDPSRKKHPGPWCNPAGNVAQTEHGQCNEETTTAAVHFRQLPAWWLNDGRDDEVGRAKPGGQG</sequence>
<feature type="compositionally biased region" description="Polar residues" evidence="1">
    <location>
        <begin position="51"/>
        <end position="65"/>
    </location>
</feature>
<feature type="compositionally biased region" description="Polar residues" evidence="1">
    <location>
        <begin position="19"/>
        <end position="38"/>
    </location>
</feature>
<keyword evidence="3" id="KW-1185">Reference proteome</keyword>
<gene>
    <name evidence="2" type="ORF">PG986_012511</name>
</gene>
<protein>
    <submittedName>
        <fullName evidence="2">Uncharacterized protein</fullName>
    </submittedName>
</protein>
<feature type="region of interest" description="Disordered" evidence="1">
    <location>
        <begin position="17"/>
        <end position="125"/>
    </location>
</feature>
<organism evidence="2 3">
    <name type="scientific">Apiospora aurea</name>
    <dbReference type="NCBI Taxonomy" id="335848"/>
    <lineage>
        <taxon>Eukaryota</taxon>
        <taxon>Fungi</taxon>
        <taxon>Dikarya</taxon>
        <taxon>Ascomycota</taxon>
        <taxon>Pezizomycotina</taxon>
        <taxon>Sordariomycetes</taxon>
        <taxon>Xylariomycetidae</taxon>
        <taxon>Amphisphaeriales</taxon>
        <taxon>Apiosporaceae</taxon>
        <taxon>Apiospora</taxon>
    </lineage>
</organism>
<evidence type="ECO:0000313" key="3">
    <source>
        <dbReference type="Proteomes" id="UP001391051"/>
    </source>
</evidence>
<comment type="caution">
    <text evidence="2">The sequence shown here is derived from an EMBL/GenBank/DDBJ whole genome shotgun (WGS) entry which is preliminary data.</text>
</comment>
<evidence type="ECO:0000313" key="2">
    <source>
        <dbReference type="EMBL" id="KAK7943398.1"/>
    </source>
</evidence>
<evidence type="ECO:0000256" key="1">
    <source>
        <dbReference type="SAM" id="MobiDB-lite"/>
    </source>
</evidence>
<reference evidence="2 3" key="1">
    <citation type="submission" date="2023-01" db="EMBL/GenBank/DDBJ databases">
        <title>Analysis of 21 Apiospora genomes using comparative genomics revels a genus with tremendous synthesis potential of carbohydrate active enzymes and secondary metabolites.</title>
        <authorList>
            <person name="Sorensen T."/>
        </authorList>
    </citation>
    <scope>NUCLEOTIDE SEQUENCE [LARGE SCALE GENOMIC DNA]</scope>
    <source>
        <strain evidence="2 3">CBS 24483</strain>
    </source>
</reference>
<name>A0ABR1Q071_9PEZI</name>
<dbReference type="EMBL" id="JAQQWE010000008">
    <property type="protein sequence ID" value="KAK7943398.1"/>
    <property type="molecule type" value="Genomic_DNA"/>
</dbReference>
<proteinExistence type="predicted"/>
<feature type="compositionally biased region" description="Polar residues" evidence="1">
    <location>
        <begin position="85"/>
        <end position="95"/>
    </location>
</feature>
<dbReference type="RefSeq" id="XP_066695429.1">
    <property type="nucleotide sequence ID" value="XM_066848733.1"/>
</dbReference>
<dbReference type="GeneID" id="92081795"/>
<accession>A0ABR1Q071</accession>